<reference evidence="1 2" key="1">
    <citation type="submission" date="2023-03" db="EMBL/GenBank/DDBJ databases">
        <title>Draft genome sequence of Streptomyces sp. RB6PN23 isolated from peat swamp forest in Thailand.</title>
        <authorList>
            <person name="Klaysubun C."/>
            <person name="Duangmal K."/>
        </authorList>
    </citation>
    <scope>NUCLEOTIDE SEQUENCE [LARGE SCALE GENOMIC DNA]</scope>
    <source>
        <strain evidence="1 2">RB6PN23</strain>
    </source>
</reference>
<comment type="caution">
    <text evidence="1">The sequence shown here is derived from an EMBL/GenBank/DDBJ whole genome shotgun (WGS) entry which is preliminary data.</text>
</comment>
<name>A0ABT5ZVK9_9ACTN</name>
<dbReference type="Proteomes" id="UP001216579">
    <property type="component" value="Unassembled WGS sequence"/>
</dbReference>
<keyword evidence="2" id="KW-1185">Reference proteome</keyword>
<protein>
    <submittedName>
        <fullName evidence="1">Uncharacterized protein</fullName>
    </submittedName>
</protein>
<evidence type="ECO:0000313" key="2">
    <source>
        <dbReference type="Proteomes" id="UP001216579"/>
    </source>
</evidence>
<accession>A0ABT5ZVK9</accession>
<gene>
    <name evidence="1" type="ORF">P3G67_32570</name>
</gene>
<organism evidence="1 2">
    <name type="scientific">Streptomyces silvisoli</name>
    <dbReference type="NCBI Taxonomy" id="3034235"/>
    <lineage>
        <taxon>Bacteria</taxon>
        <taxon>Bacillati</taxon>
        <taxon>Actinomycetota</taxon>
        <taxon>Actinomycetes</taxon>
        <taxon>Kitasatosporales</taxon>
        <taxon>Streptomycetaceae</taxon>
        <taxon>Streptomyces</taxon>
    </lineage>
</organism>
<sequence>MPPCGGIGEGPFQRGVTIGEVSEQFGVDGKIVRRCARAAAAQALMRERPARTSETTPHRPYLVRRWSEECDNA</sequence>
<dbReference type="EMBL" id="JARJBC010000031">
    <property type="protein sequence ID" value="MDF3293866.1"/>
    <property type="molecule type" value="Genomic_DNA"/>
</dbReference>
<proteinExistence type="predicted"/>
<dbReference type="RefSeq" id="WP_276096714.1">
    <property type="nucleotide sequence ID" value="NZ_JARJBC010000031.1"/>
</dbReference>
<evidence type="ECO:0000313" key="1">
    <source>
        <dbReference type="EMBL" id="MDF3293866.1"/>
    </source>
</evidence>